<accession>A0A314KJ12</accession>
<proteinExistence type="predicted"/>
<feature type="region of interest" description="Disordered" evidence="1">
    <location>
        <begin position="281"/>
        <end position="341"/>
    </location>
</feature>
<evidence type="ECO:0000256" key="1">
    <source>
        <dbReference type="SAM" id="MobiDB-lite"/>
    </source>
</evidence>
<dbReference type="PANTHER" id="PTHR36376">
    <property type="entry name" value="OS09G0514700 PROTEIN"/>
    <property type="match status" value="1"/>
</dbReference>
<protein>
    <recommendedName>
        <fullName evidence="4">SAP domain-containing protein</fullName>
    </recommendedName>
</protein>
<keyword evidence="3" id="KW-1185">Reference proteome</keyword>
<evidence type="ECO:0000313" key="2">
    <source>
        <dbReference type="EMBL" id="OIT28659.1"/>
    </source>
</evidence>
<reference evidence="2" key="1">
    <citation type="submission" date="2016-11" db="EMBL/GenBank/DDBJ databases">
        <title>The genome of Nicotiana attenuata.</title>
        <authorList>
            <person name="Xu S."/>
            <person name="Brockmoeller T."/>
            <person name="Gaquerel E."/>
            <person name="Navarro A."/>
            <person name="Kuhl H."/>
            <person name="Gase K."/>
            <person name="Ling Z."/>
            <person name="Zhou W."/>
            <person name="Kreitzer C."/>
            <person name="Stanke M."/>
            <person name="Tang H."/>
            <person name="Lyons E."/>
            <person name="Pandey P."/>
            <person name="Pandey S.P."/>
            <person name="Timmermann B."/>
            <person name="Baldwin I.T."/>
        </authorList>
    </citation>
    <scope>NUCLEOTIDE SEQUENCE [LARGE SCALE GENOMIC DNA]</scope>
    <source>
        <strain evidence="2">UT</strain>
    </source>
</reference>
<dbReference type="PANTHER" id="PTHR36376:SF1">
    <property type="entry name" value="OS09G0514700 PROTEIN"/>
    <property type="match status" value="1"/>
</dbReference>
<sequence length="416" mass="46612">MKTKDSRNSIYSLPKKKLQDLCKKYGLSPYKTKPNLVSSLINYFKIADVETSKGNWYNLQDSSGLCDEKGFNQRVRSPPISFSKNAFTSDIKSTHVPSFKFSVSSEDGINLSVDLNSCPSDRYRRLGKEECVCNNMQNHKFQSFRQEIQYLRNNRQMTSSFLWETDSDSKSNSGHAQTVSSPSLCTTVDVVRHTEKTDDAALGFSATKESCNVSCLNSKRQRTCSPEKLTVLAHLSSETDFSEIEASEIGNHHQHVSYSSRKDYLRNLVDAAESLRSQLPNSCEDSCRIDTPSSADGGARDSHANGIEASKEFSKKQLSHGGKKRNRDDFKSDNVHHNNDGRILRSAKRLQSHRRRSMRLVYKTVNADNGSGKKGSSPLLFLDVVSVAIAIVKLISLYESHVYNTPPETSTYSTIT</sequence>
<dbReference type="EMBL" id="MJEQ01001991">
    <property type="protein sequence ID" value="OIT28659.1"/>
    <property type="molecule type" value="Genomic_DNA"/>
</dbReference>
<organism evidence="2 3">
    <name type="scientific">Nicotiana attenuata</name>
    <name type="common">Coyote tobacco</name>
    <dbReference type="NCBI Taxonomy" id="49451"/>
    <lineage>
        <taxon>Eukaryota</taxon>
        <taxon>Viridiplantae</taxon>
        <taxon>Streptophyta</taxon>
        <taxon>Embryophyta</taxon>
        <taxon>Tracheophyta</taxon>
        <taxon>Spermatophyta</taxon>
        <taxon>Magnoliopsida</taxon>
        <taxon>eudicotyledons</taxon>
        <taxon>Gunneridae</taxon>
        <taxon>Pentapetalae</taxon>
        <taxon>asterids</taxon>
        <taxon>lamiids</taxon>
        <taxon>Solanales</taxon>
        <taxon>Solanaceae</taxon>
        <taxon>Nicotianoideae</taxon>
        <taxon>Nicotianeae</taxon>
        <taxon>Nicotiana</taxon>
    </lineage>
</organism>
<dbReference type="SMR" id="A0A314KJ12"/>
<dbReference type="Proteomes" id="UP000187609">
    <property type="component" value="Unassembled WGS sequence"/>
</dbReference>
<evidence type="ECO:0000313" key="3">
    <source>
        <dbReference type="Proteomes" id="UP000187609"/>
    </source>
</evidence>
<feature type="compositionally biased region" description="Basic and acidic residues" evidence="1">
    <location>
        <begin position="298"/>
        <end position="315"/>
    </location>
</feature>
<evidence type="ECO:0008006" key="4">
    <source>
        <dbReference type="Google" id="ProtNLM"/>
    </source>
</evidence>
<comment type="caution">
    <text evidence="2">The sequence shown here is derived from an EMBL/GenBank/DDBJ whole genome shotgun (WGS) entry which is preliminary data.</text>
</comment>
<dbReference type="AlphaFoldDB" id="A0A314KJ12"/>
<gene>
    <name evidence="2" type="ORF">A4A49_21974</name>
</gene>
<feature type="compositionally biased region" description="Basic and acidic residues" evidence="1">
    <location>
        <begin position="326"/>
        <end position="341"/>
    </location>
</feature>
<name>A0A314KJ12_NICAT</name>
<dbReference type="Gramene" id="OIT28659">
    <property type="protein sequence ID" value="OIT28659"/>
    <property type="gene ID" value="A4A49_21974"/>
</dbReference>